<dbReference type="Proteomes" id="UP000282423">
    <property type="component" value="Unassembled WGS sequence"/>
</dbReference>
<keyword evidence="2" id="KW-1185">Reference proteome</keyword>
<name>A0A420VX65_9SPHI</name>
<dbReference type="EMBL" id="RBWS01000011">
    <property type="protein sequence ID" value="RKO70779.1"/>
    <property type="molecule type" value="Genomic_DNA"/>
</dbReference>
<evidence type="ECO:0000313" key="1">
    <source>
        <dbReference type="EMBL" id="RKO70779.1"/>
    </source>
</evidence>
<sequence>MNSLKEYRLVIEAIVIIAEADSCSVPAITFNTNGFACTDQDKPWSIATIVSAVKDFKRKEQAILQRGEEN</sequence>
<comment type="caution">
    <text evidence="1">The sequence shown here is derived from an EMBL/GenBank/DDBJ whole genome shotgun (WGS) entry which is preliminary data.</text>
</comment>
<accession>A0A420VX65</accession>
<protein>
    <submittedName>
        <fullName evidence="1">Uncharacterized protein</fullName>
    </submittedName>
</protein>
<organism evidence="1 2">
    <name type="scientific">Sphingobacterium puteale</name>
    <dbReference type="NCBI Taxonomy" id="2420510"/>
    <lineage>
        <taxon>Bacteria</taxon>
        <taxon>Pseudomonadati</taxon>
        <taxon>Bacteroidota</taxon>
        <taxon>Sphingobacteriia</taxon>
        <taxon>Sphingobacteriales</taxon>
        <taxon>Sphingobacteriaceae</taxon>
        <taxon>Sphingobacterium</taxon>
    </lineage>
</organism>
<proteinExistence type="predicted"/>
<dbReference type="AlphaFoldDB" id="A0A420VX65"/>
<reference evidence="1 2" key="1">
    <citation type="submission" date="2018-10" db="EMBL/GenBank/DDBJ databases">
        <title>Sphingobacterium sp. M05W1-28.</title>
        <authorList>
            <person name="Cai H."/>
        </authorList>
    </citation>
    <scope>NUCLEOTIDE SEQUENCE [LARGE SCALE GENOMIC DNA]</scope>
    <source>
        <strain evidence="1 2">M05W1-28</strain>
    </source>
</reference>
<evidence type="ECO:0000313" key="2">
    <source>
        <dbReference type="Proteomes" id="UP000282423"/>
    </source>
</evidence>
<gene>
    <name evidence="1" type="ORF">D7322_16045</name>
</gene>